<dbReference type="GO" id="GO:0008784">
    <property type="term" value="F:alanine racemase activity"/>
    <property type="evidence" value="ECO:0007669"/>
    <property type="project" value="UniProtKB-UniRule"/>
</dbReference>
<dbReference type="Proteomes" id="UP000027821">
    <property type="component" value="Unassembled WGS sequence"/>
</dbReference>
<dbReference type="InterPro" id="IPR029066">
    <property type="entry name" value="PLP-binding_barrel"/>
</dbReference>
<dbReference type="InterPro" id="IPR013221">
    <property type="entry name" value="Mur_ligase_cen"/>
</dbReference>
<feature type="binding site" evidence="5 7">
    <location>
        <position position="764"/>
    </location>
    <ligand>
        <name>substrate</name>
    </ligand>
</feature>
<dbReference type="PANTHER" id="PTHR30511:SF0">
    <property type="entry name" value="ALANINE RACEMASE, CATABOLIC-RELATED"/>
    <property type="match status" value="1"/>
</dbReference>
<dbReference type="InterPro" id="IPR001608">
    <property type="entry name" value="Ala_racemase_N"/>
</dbReference>
<dbReference type="InterPro" id="IPR009006">
    <property type="entry name" value="Ala_racemase/Decarboxylase_C"/>
</dbReference>
<feature type="active site" description="Proton acceptor; specific for D-alanine" evidence="5">
    <location>
        <position position="491"/>
    </location>
</feature>
<sequence length="820" mass="91822">MIKSIDIKTLATLTSGKIIVQGEAMAIQHVITDSRNIIFESQAVFIALTGPNYDGAHYIHEAYHRQVRVYIIQSIPTDIHEFQNATFILVEDTLKALQALAIYQRNHFMGQVIGITGSNGKTIIKEWLGLILATKYPIAKSPKSYNSQVGVPLSIFGIAPYHKIAILEAGISKPGEMTVLNKMISPNLVIYSNLGTAHQEGFETLLDKAFEKSQLGNGAHYIIYRKDHLPVSKALEERFDGAILISWSQKPGSDYTFSVKKGPEYTKIMLIKPDFSLFTFSCSFSDEASLENICHVITACLTLGFSEKEIQSGLQLLKPLEMRLTLKQGIHNSLIIDDTYNNDLEGLKVALDFMQVQRPKKRKILVLSDFLQVGAGAELYNEVSKLLTQYKIDHLYGIGDNITLVGKCENFTSEFYPTTDDFITSNLNNTFDHDLILVTGARTFKFEKIVNYLQQRVHGTTLEINLNALTHNYNFYRHKIDASTKIMVMVKAFAYGGGPAEIANHLQQLKADYLAVAYTDEGVYLREQGITLPIMVMNPSEESFFQLSKHHLEPVVYSLNHFKLLGNFCIQENKTISIHLDLDTGMHRLGISLEEIPDLNKLIHHYKLPIVSLYTHLAGADEQIHETYSIHQLNKFIEMTELISAHLTYKPLRHALNSAGIISYPQYQLDMVRLGIGLYGIEITGKEKSPLKSISTLKTTISQIKTLQKGQTIGYSRKGIMLKDGKIATISIGYADGYDRRFSNGVGFVLIAGQKAPVIGNVCMDMTMVDITDIQANEGDEVMVYGEGISLQDLASSIGTIPYELLTNISSRVKRIYYVD</sequence>
<comment type="cofactor">
    <cofactor evidence="2 5 6">
        <name>pyridoxal 5'-phosphate</name>
        <dbReference type="ChEBI" id="CHEBI:597326"/>
    </cofactor>
</comment>
<feature type="active site" description="Proton acceptor; specific for L-alanine" evidence="5">
    <location>
        <position position="715"/>
    </location>
</feature>
<evidence type="ECO:0000313" key="10">
    <source>
        <dbReference type="Proteomes" id="UP000027821"/>
    </source>
</evidence>
<dbReference type="Gene3D" id="3.90.190.20">
    <property type="entry name" value="Mur ligase, C-terminal domain"/>
    <property type="match status" value="1"/>
</dbReference>
<accession>A0A074KT98</accession>
<name>A0A074KT98_9BACT</name>
<gene>
    <name evidence="9" type="ORF">EL17_12520</name>
</gene>
<dbReference type="SUPFAM" id="SSF63418">
    <property type="entry name" value="MurE/MurF N-terminal domain"/>
    <property type="match status" value="1"/>
</dbReference>
<dbReference type="Gene3D" id="3.40.1190.10">
    <property type="entry name" value="Mur-like, catalytic domain"/>
    <property type="match status" value="1"/>
</dbReference>
<dbReference type="GO" id="GO:0030170">
    <property type="term" value="F:pyridoxal phosphate binding"/>
    <property type="evidence" value="ECO:0007669"/>
    <property type="project" value="UniProtKB-UniRule"/>
</dbReference>
<keyword evidence="3 5" id="KW-0663">Pyridoxal phosphate</keyword>
<dbReference type="InterPro" id="IPR036615">
    <property type="entry name" value="Mur_ligase_C_dom_sf"/>
</dbReference>
<dbReference type="EMBL" id="JMIH01000022">
    <property type="protein sequence ID" value="KEO73176.1"/>
    <property type="molecule type" value="Genomic_DNA"/>
</dbReference>
<evidence type="ECO:0000256" key="6">
    <source>
        <dbReference type="PIRSR" id="PIRSR600821-50"/>
    </source>
</evidence>
<dbReference type="Gene3D" id="3.40.1390.10">
    <property type="entry name" value="MurE/MurF, N-terminal domain"/>
    <property type="match status" value="1"/>
</dbReference>
<dbReference type="eggNOG" id="COG0770">
    <property type="taxonomic scope" value="Bacteria"/>
</dbReference>
<dbReference type="NCBIfam" id="TIGR00492">
    <property type="entry name" value="alr"/>
    <property type="match status" value="1"/>
</dbReference>
<reference evidence="9 10" key="1">
    <citation type="submission" date="2014-04" db="EMBL/GenBank/DDBJ databases">
        <title>Characterization and application of a salt tolerant electro-active bacterium.</title>
        <authorList>
            <person name="Yang L."/>
            <person name="Wei S."/>
            <person name="Tay Q.X.M."/>
        </authorList>
    </citation>
    <scope>NUCLEOTIDE SEQUENCE [LARGE SCALE GENOMIC DNA]</scope>
    <source>
        <strain evidence="9 10">LY1</strain>
    </source>
</reference>
<dbReference type="SUPFAM" id="SSF50621">
    <property type="entry name" value="Alanine racemase C-terminal domain-like"/>
    <property type="match status" value="1"/>
</dbReference>
<dbReference type="InterPro" id="IPR011079">
    <property type="entry name" value="Ala_racemase_C"/>
</dbReference>
<dbReference type="OrthoDB" id="9801978at2"/>
<dbReference type="Gene3D" id="3.20.20.10">
    <property type="entry name" value="Alanine racemase"/>
    <property type="match status" value="1"/>
</dbReference>
<comment type="similarity">
    <text evidence="5">Belongs to the alanine racemase family.</text>
</comment>
<dbReference type="SUPFAM" id="SSF51419">
    <property type="entry name" value="PLP-binding barrel"/>
    <property type="match status" value="1"/>
</dbReference>
<dbReference type="FunFam" id="3.20.20.10:FF:000002">
    <property type="entry name" value="Alanine racemase"/>
    <property type="match status" value="1"/>
</dbReference>
<evidence type="ECO:0000256" key="1">
    <source>
        <dbReference type="ARBA" id="ARBA00000316"/>
    </source>
</evidence>
<dbReference type="InterPro" id="IPR036565">
    <property type="entry name" value="Mur-like_cat_sf"/>
</dbReference>
<dbReference type="EC" id="5.1.1.1" evidence="5"/>
<comment type="caution">
    <text evidence="9">The sequence shown here is derived from an EMBL/GenBank/DDBJ whole genome shotgun (WGS) entry which is preliminary data.</text>
</comment>
<keyword evidence="10" id="KW-1185">Reference proteome</keyword>
<evidence type="ECO:0000256" key="2">
    <source>
        <dbReference type="ARBA" id="ARBA00001933"/>
    </source>
</evidence>
<dbReference type="CDD" id="cd00430">
    <property type="entry name" value="PLPDE_III_AR"/>
    <property type="match status" value="1"/>
</dbReference>
<evidence type="ECO:0000256" key="4">
    <source>
        <dbReference type="ARBA" id="ARBA00023235"/>
    </source>
</evidence>
<organism evidence="9 10">
    <name type="scientific">Anditalea andensis</name>
    <dbReference type="NCBI Taxonomy" id="1048983"/>
    <lineage>
        <taxon>Bacteria</taxon>
        <taxon>Pseudomonadati</taxon>
        <taxon>Bacteroidota</taxon>
        <taxon>Cytophagia</taxon>
        <taxon>Cytophagales</taxon>
        <taxon>Cytophagaceae</taxon>
        <taxon>Anditalea</taxon>
    </lineage>
</organism>
<dbReference type="GO" id="GO:0030632">
    <property type="term" value="P:D-alanine biosynthetic process"/>
    <property type="evidence" value="ECO:0007669"/>
    <property type="project" value="UniProtKB-UniRule"/>
</dbReference>
<protein>
    <recommendedName>
        <fullName evidence="5">Alanine racemase</fullName>
        <ecNumber evidence="5">5.1.1.1</ecNumber>
    </recommendedName>
</protein>
<keyword evidence="9" id="KW-0436">Ligase</keyword>
<dbReference type="Gene3D" id="2.40.37.10">
    <property type="entry name" value="Lyase, Ornithine Decarboxylase, Chain A, domain 1"/>
    <property type="match status" value="1"/>
</dbReference>
<evidence type="ECO:0000256" key="7">
    <source>
        <dbReference type="PIRSR" id="PIRSR600821-52"/>
    </source>
</evidence>
<dbReference type="NCBIfam" id="NF008897">
    <property type="entry name" value="PRK11930.1"/>
    <property type="match status" value="1"/>
</dbReference>
<dbReference type="PANTHER" id="PTHR30511">
    <property type="entry name" value="ALANINE RACEMASE"/>
    <property type="match status" value="1"/>
</dbReference>
<feature type="binding site" evidence="5 7">
    <location>
        <position position="588"/>
    </location>
    <ligand>
        <name>substrate</name>
    </ligand>
</feature>
<feature type="domain" description="Alanine racemase C-terminal" evidence="8">
    <location>
        <begin position="694"/>
        <end position="818"/>
    </location>
</feature>
<evidence type="ECO:0000256" key="3">
    <source>
        <dbReference type="ARBA" id="ARBA00022898"/>
    </source>
</evidence>
<dbReference type="PRINTS" id="PR00992">
    <property type="entry name" value="ALARACEMASE"/>
</dbReference>
<dbReference type="SUPFAM" id="SSF53623">
    <property type="entry name" value="MurD-like peptide ligases, catalytic domain"/>
    <property type="match status" value="1"/>
</dbReference>
<feature type="modified residue" description="N6-(pyridoxal phosphate)lysine" evidence="5 6">
    <location>
        <position position="491"/>
    </location>
</feature>
<evidence type="ECO:0000313" key="9">
    <source>
        <dbReference type="EMBL" id="KEO73176.1"/>
    </source>
</evidence>
<dbReference type="RefSeq" id="WP_035074840.1">
    <property type="nucleotide sequence ID" value="NZ_JMIH01000022.1"/>
</dbReference>
<dbReference type="SUPFAM" id="SSF53244">
    <property type="entry name" value="MurD-like peptide ligases, peptide-binding domain"/>
    <property type="match status" value="1"/>
</dbReference>
<proteinExistence type="inferred from homology"/>
<dbReference type="InterPro" id="IPR000821">
    <property type="entry name" value="Ala_racemase"/>
</dbReference>
<comment type="pathway">
    <text evidence="5">Amino-acid biosynthesis; D-alanine biosynthesis; D-alanine from L-alanine: step 1/1.</text>
</comment>
<dbReference type="GO" id="GO:0016881">
    <property type="term" value="F:acid-amino acid ligase activity"/>
    <property type="evidence" value="ECO:0007669"/>
    <property type="project" value="InterPro"/>
</dbReference>
<comment type="catalytic activity">
    <reaction evidence="1 5">
        <text>L-alanine = D-alanine</text>
        <dbReference type="Rhea" id="RHEA:20249"/>
        <dbReference type="ChEBI" id="CHEBI:57416"/>
        <dbReference type="ChEBI" id="CHEBI:57972"/>
        <dbReference type="EC" id="5.1.1.1"/>
    </reaction>
</comment>
<dbReference type="eggNOG" id="COG0787">
    <property type="taxonomic scope" value="Bacteria"/>
</dbReference>
<comment type="function">
    <text evidence="5">Catalyzes the interconversion of L-alanine and D-alanine. May also act on other amino acids.</text>
</comment>
<evidence type="ECO:0000259" key="8">
    <source>
        <dbReference type="SMART" id="SM01005"/>
    </source>
</evidence>
<dbReference type="STRING" id="1048983.EL17_12520"/>
<keyword evidence="4 5" id="KW-0413">Isomerase</keyword>
<dbReference type="GO" id="GO:0005524">
    <property type="term" value="F:ATP binding"/>
    <property type="evidence" value="ECO:0007669"/>
    <property type="project" value="InterPro"/>
</dbReference>
<dbReference type="UniPathway" id="UPA00042">
    <property type="reaction ID" value="UER00497"/>
</dbReference>
<dbReference type="GO" id="GO:0005829">
    <property type="term" value="C:cytosol"/>
    <property type="evidence" value="ECO:0007669"/>
    <property type="project" value="TreeGrafter"/>
</dbReference>
<dbReference type="Pfam" id="PF01168">
    <property type="entry name" value="Ala_racemase_N"/>
    <property type="match status" value="1"/>
</dbReference>
<dbReference type="SMART" id="SM01005">
    <property type="entry name" value="Ala_racemase_C"/>
    <property type="match status" value="1"/>
</dbReference>
<dbReference type="Pfam" id="PF00842">
    <property type="entry name" value="Ala_racemase_C"/>
    <property type="match status" value="1"/>
</dbReference>
<dbReference type="AlphaFoldDB" id="A0A074KT98"/>
<dbReference type="Pfam" id="PF08245">
    <property type="entry name" value="Mur_ligase_M"/>
    <property type="match status" value="1"/>
</dbReference>
<dbReference type="InterPro" id="IPR035911">
    <property type="entry name" value="MurE/MurF_N"/>
</dbReference>
<dbReference type="HAMAP" id="MF_01201">
    <property type="entry name" value="Ala_racemase"/>
    <property type="match status" value="1"/>
</dbReference>
<evidence type="ECO:0000256" key="5">
    <source>
        <dbReference type="HAMAP-Rule" id="MF_01201"/>
    </source>
</evidence>